<dbReference type="STRING" id="314260.PB2503_00345"/>
<dbReference type="Gene3D" id="2.40.420.20">
    <property type="match status" value="1"/>
</dbReference>
<dbReference type="OrthoDB" id="5503043at2"/>
<dbReference type="KEGG" id="pbr:PB2503_00345"/>
<evidence type="ECO:0000313" key="2">
    <source>
        <dbReference type="Proteomes" id="UP000001302"/>
    </source>
</evidence>
<gene>
    <name evidence="1" type="ordered locus">PB2503_00345</name>
</gene>
<dbReference type="eggNOG" id="COG0845">
    <property type="taxonomic scope" value="Bacteria"/>
</dbReference>
<sequence>MIVSLICLLHAATLGVPVTMSPEDQTRLGVEETVMTATEAPQALPAIVQVLDAGALAALDADLATALAAAGASQRDYQRTLGLARNDQSASRAAVEAARSKAEGDEARASLLRRRLALEWGPAIAAMSAQDRASLLDAIATGDAALLRADSLEAPGGLVGTVTITLPDRQTATAEPIGLTGSASTRLQTIGTLAVLRGPEALSLRSGRSLGGTIDSGESLTGILLPREAIVRLDGDAWAYVETGPDTFFRQQIVSPRIVADGWLVTTVFTPGDRVVTSGAGALLAVERADESAESE</sequence>
<organism evidence="1 2">
    <name type="scientific">Parvularcula bermudensis (strain ATCC BAA-594 / HTCC2503 / KCTC 12087)</name>
    <dbReference type="NCBI Taxonomy" id="314260"/>
    <lineage>
        <taxon>Bacteria</taxon>
        <taxon>Pseudomonadati</taxon>
        <taxon>Pseudomonadota</taxon>
        <taxon>Alphaproteobacteria</taxon>
        <taxon>Parvularculales</taxon>
        <taxon>Parvularculaceae</taxon>
        <taxon>Parvularcula</taxon>
    </lineage>
</organism>
<dbReference type="AlphaFoldDB" id="E0TIH8"/>
<dbReference type="EMBL" id="CP002156">
    <property type="protein sequence ID" value="ADM10836.1"/>
    <property type="molecule type" value="Genomic_DNA"/>
</dbReference>
<dbReference type="HOGENOM" id="CLU_939573_0_0_5"/>
<reference evidence="2" key="1">
    <citation type="submission" date="2010-08" db="EMBL/GenBank/DDBJ databases">
        <title>Genome sequence of Parvularcula bermudensis HTCC2503.</title>
        <authorList>
            <person name="Kang D.-M."/>
            <person name="Oh H.-M."/>
            <person name="Cho J.-C."/>
        </authorList>
    </citation>
    <scope>NUCLEOTIDE SEQUENCE [LARGE SCALE GENOMIC DNA]</scope>
    <source>
        <strain evidence="2">ATCC BAA-594 / HTCC2503 / KCTC 12087</strain>
    </source>
</reference>
<name>E0TIH8_PARBH</name>
<dbReference type="Proteomes" id="UP000001302">
    <property type="component" value="Chromosome"/>
</dbReference>
<reference evidence="1 2" key="2">
    <citation type="journal article" date="2011" name="J. Bacteriol.">
        <title>Complete genome sequence of strain HTCC2503T of Parvularcula bermudensis, the type species of the order "Parvularculales" in the class Alphaproteobacteria.</title>
        <authorList>
            <person name="Oh H.M."/>
            <person name="Kang I."/>
            <person name="Vergin K.L."/>
            <person name="Kang D."/>
            <person name="Rhee K.H."/>
            <person name="Giovannoni S.J."/>
            <person name="Cho J.C."/>
        </authorList>
    </citation>
    <scope>NUCLEOTIDE SEQUENCE [LARGE SCALE GENOMIC DNA]</scope>
    <source>
        <strain evidence="2">ATCC BAA-594 / HTCC2503 / KCTC 12087</strain>
    </source>
</reference>
<evidence type="ECO:0000313" key="1">
    <source>
        <dbReference type="EMBL" id="ADM10836.1"/>
    </source>
</evidence>
<dbReference type="RefSeq" id="WP_013301810.1">
    <property type="nucleotide sequence ID" value="NC_014414.1"/>
</dbReference>
<accession>E0TIH8</accession>
<protein>
    <submittedName>
        <fullName evidence="1">Uncharacterized protein</fullName>
    </submittedName>
</protein>
<proteinExistence type="predicted"/>
<keyword evidence="2" id="KW-1185">Reference proteome</keyword>